<comment type="caution">
    <text evidence="1">The sequence shown here is derived from an EMBL/GenBank/DDBJ whole genome shotgun (WGS) entry which is preliminary data.</text>
</comment>
<accession>A0ABS0RTX4</accession>
<evidence type="ECO:0000313" key="1">
    <source>
        <dbReference type="EMBL" id="MBI0320304.1"/>
    </source>
</evidence>
<proteinExistence type="predicted"/>
<organism evidence="1 2">
    <name type="scientific">Streptomyces javensis</name>
    <dbReference type="NCBI Taxonomy" id="114698"/>
    <lineage>
        <taxon>Bacteria</taxon>
        <taxon>Bacillati</taxon>
        <taxon>Actinomycetota</taxon>
        <taxon>Actinomycetes</taxon>
        <taxon>Kitasatosporales</taxon>
        <taxon>Streptomycetaceae</taxon>
        <taxon>Streptomyces</taxon>
        <taxon>Streptomyces violaceusniger group</taxon>
    </lineage>
</organism>
<gene>
    <name evidence="1" type="ORF">JBF12_46660</name>
</gene>
<dbReference type="RefSeq" id="WP_198282631.1">
    <property type="nucleotide sequence ID" value="NZ_JAEEAQ010001376.1"/>
</dbReference>
<dbReference type="EMBL" id="JAEEAQ010001376">
    <property type="protein sequence ID" value="MBI0320304.1"/>
    <property type="molecule type" value="Genomic_DNA"/>
</dbReference>
<dbReference type="Proteomes" id="UP000638849">
    <property type="component" value="Unassembled WGS sequence"/>
</dbReference>
<evidence type="ECO:0008006" key="3">
    <source>
        <dbReference type="Google" id="ProtNLM"/>
    </source>
</evidence>
<name>A0ABS0RTX4_9ACTN</name>
<reference evidence="1 2" key="1">
    <citation type="submission" date="2020-12" db="EMBL/GenBank/DDBJ databases">
        <authorList>
            <person name="Kusuma A.B."/>
            <person name="Nouioui I."/>
            <person name="Goodfellow M."/>
        </authorList>
    </citation>
    <scope>NUCLEOTIDE SEQUENCE [LARGE SCALE GENOMIC DNA]</scope>
    <source>
        <strain evidence="1 2">DSM 41764</strain>
    </source>
</reference>
<protein>
    <recommendedName>
        <fullName evidence="3">ABC transporter substrate-binding protein</fullName>
    </recommendedName>
</protein>
<feature type="non-terminal residue" evidence="1">
    <location>
        <position position="1"/>
    </location>
</feature>
<sequence length="68" mass="7304">PAASADPYPTPYVAGLMDGRADAATSTPDITDVRKGWIEELADPEYAKGYTAGLRFDQDLKSLSGRRS</sequence>
<evidence type="ECO:0000313" key="2">
    <source>
        <dbReference type="Proteomes" id="UP000638849"/>
    </source>
</evidence>
<keyword evidence="2" id="KW-1185">Reference proteome</keyword>